<proteinExistence type="predicted"/>
<accession>A0A484GRM3</accession>
<reference evidence="1 2" key="1">
    <citation type="journal article" date="2018" name="Genomics">
        <title>Molecular footprints of inshore aquatic adaptation in Indo-Pacific humpback dolphin (Sousa chinensis).</title>
        <authorList>
            <person name="Ming Y."/>
            <person name="Jian J."/>
            <person name="Yu F."/>
            <person name="Yu X."/>
            <person name="Wang J."/>
            <person name="Liu W."/>
        </authorList>
    </citation>
    <scope>NUCLEOTIDE SEQUENCE [LARGE SCALE GENOMIC DNA]</scope>
    <source>
        <strain evidence="1">MY-2018</strain>
        <tissue evidence="1">Skin</tissue>
    </source>
</reference>
<comment type="caution">
    <text evidence="1">The sequence shown here is derived from an EMBL/GenBank/DDBJ whole genome shotgun (WGS) entry which is preliminary data.</text>
</comment>
<feature type="non-terminal residue" evidence="1">
    <location>
        <position position="1"/>
    </location>
</feature>
<keyword evidence="2" id="KW-1185">Reference proteome</keyword>
<name>A0A484GRM3_SOUCH</name>
<feature type="non-terminal residue" evidence="1">
    <location>
        <position position="38"/>
    </location>
</feature>
<sequence length="38" mass="4647">RLLGAILQNWYLWTLTQTSFKEFQGPFMGKNRRQFALW</sequence>
<gene>
    <name evidence="1" type="ORF">DBR06_SOUSAS110223</name>
</gene>
<evidence type="ECO:0000313" key="2">
    <source>
        <dbReference type="Proteomes" id="UP000295264"/>
    </source>
</evidence>
<dbReference type="AlphaFoldDB" id="A0A484GRM3"/>
<dbReference type="Proteomes" id="UP000295264">
    <property type="component" value="Unassembled WGS sequence"/>
</dbReference>
<dbReference type="EMBL" id="QWLN02004798">
    <property type="protein sequence ID" value="TEA38355.1"/>
    <property type="molecule type" value="Genomic_DNA"/>
</dbReference>
<evidence type="ECO:0000313" key="1">
    <source>
        <dbReference type="EMBL" id="TEA38355.1"/>
    </source>
</evidence>
<protein>
    <submittedName>
        <fullName evidence="1">Uncharacterized protein</fullName>
    </submittedName>
</protein>
<organism evidence="1 2">
    <name type="scientific">Sousa chinensis</name>
    <name type="common">Indo-pacific humpbacked dolphin</name>
    <name type="synonym">Steno chinensis</name>
    <dbReference type="NCBI Taxonomy" id="103600"/>
    <lineage>
        <taxon>Eukaryota</taxon>
        <taxon>Metazoa</taxon>
        <taxon>Chordata</taxon>
        <taxon>Craniata</taxon>
        <taxon>Vertebrata</taxon>
        <taxon>Euteleostomi</taxon>
        <taxon>Mammalia</taxon>
        <taxon>Eutheria</taxon>
        <taxon>Laurasiatheria</taxon>
        <taxon>Artiodactyla</taxon>
        <taxon>Whippomorpha</taxon>
        <taxon>Cetacea</taxon>
        <taxon>Odontoceti</taxon>
        <taxon>Delphinidae</taxon>
        <taxon>Sousa</taxon>
    </lineage>
</organism>